<reference evidence="2" key="2">
    <citation type="submission" date="2023-06" db="EMBL/GenBank/DDBJ databases">
        <authorList>
            <consortium name="Lawrence Berkeley National Laboratory"/>
            <person name="Mondo S.J."/>
            <person name="Hensen N."/>
            <person name="Bonometti L."/>
            <person name="Westerberg I."/>
            <person name="Brannstrom I.O."/>
            <person name="Guillou S."/>
            <person name="Cros-Aarteil S."/>
            <person name="Calhoun S."/>
            <person name="Haridas S."/>
            <person name="Kuo A."/>
            <person name="Pangilinan J."/>
            <person name="Riley R."/>
            <person name="Labutti K."/>
            <person name="Andreopoulos B."/>
            <person name="Lipzen A."/>
            <person name="Chen C."/>
            <person name="Yanf M."/>
            <person name="Daum C."/>
            <person name="Ng V."/>
            <person name="Clum A."/>
            <person name="Steindorff A."/>
            <person name="Ohm R."/>
            <person name="Martin F."/>
            <person name="Silar P."/>
            <person name="Natvig D."/>
            <person name="Lalanne C."/>
            <person name="Gautier V."/>
            <person name="Ament-Velasquez S.L."/>
            <person name="Kruys A."/>
            <person name="Hutchinson M.I."/>
            <person name="Powell A.J."/>
            <person name="Barry K."/>
            <person name="Miller A.N."/>
            <person name="Grigoriev I.V."/>
            <person name="Debuchy R."/>
            <person name="Gladieux P."/>
            <person name="Thoren M.H."/>
            <person name="Johannesson H."/>
        </authorList>
    </citation>
    <scope>NUCLEOTIDE SEQUENCE</scope>
    <source>
        <strain evidence="2">CBS 626.80</strain>
    </source>
</reference>
<keyword evidence="3" id="KW-1185">Reference proteome</keyword>
<comment type="caution">
    <text evidence="2">The sequence shown here is derived from an EMBL/GenBank/DDBJ whole genome shotgun (WGS) entry which is preliminary data.</text>
</comment>
<reference evidence="2" key="1">
    <citation type="journal article" date="2023" name="Mol. Phylogenet. Evol.">
        <title>Genome-scale phylogeny and comparative genomics of the fungal order Sordariales.</title>
        <authorList>
            <person name="Hensen N."/>
            <person name="Bonometti L."/>
            <person name="Westerberg I."/>
            <person name="Brannstrom I.O."/>
            <person name="Guillou S."/>
            <person name="Cros-Aarteil S."/>
            <person name="Calhoun S."/>
            <person name="Haridas S."/>
            <person name="Kuo A."/>
            <person name="Mondo S."/>
            <person name="Pangilinan J."/>
            <person name="Riley R."/>
            <person name="LaButti K."/>
            <person name="Andreopoulos B."/>
            <person name="Lipzen A."/>
            <person name="Chen C."/>
            <person name="Yan M."/>
            <person name="Daum C."/>
            <person name="Ng V."/>
            <person name="Clum A."/>
            <person name="Steindorff A."/>
            <person name="Ohm R.A."/>
            <person name="Martin F."/>
            <person name="Silar P."/>
            <person name="Natvig D.O."/>
            <person name="Lalanne C."/>
            <person name="Gautier V."/>
            <person name="Ament-Velasquez S.L."/>
            <person name="Kruys A."/>
            <person name="Hutchinson M.I."/>
            <person name="Powell A.J."/>
            <person name="Barry K."/>
            <person name="Miller A.N."/>
            <person name="Grigoriev I.V."/>
            <person name="Debuchy R."/>
            <person name="Gladieux P."/>
            <person name="Hiltunen Thoren M."/>
            <person name="Johannesson H."/>
        </authorList>
    </citation>
    <scope>NUCLEOTIDE SEQUENCE</scope>
    <source>
        <strain evidence="2">CBS 626.80</strain>
    </source>
</reference>
<dbReference type="Proteomes" id="UP001303222">
    <property type="component" value="Unassembled WGS sequence"/>
</dbReference>
<dbReference type="EMBL" id="MU859073">
    <property type="protein sequence ID" value="KAK3955670.1"/>
    <property type="molecule type" value="Genomic_DNA"/>
</dbReference>
<gene>
    <name evidence="2" type="ORF">QBC32DRAFT_332849</name>
</gene>
<evidence type="ECO:0000256" key="1">
    <source>
        <dbReference type="SAM" id="Coils"/>
    </source>
</evidence>
<protein>
    <submittedName>
        <fullName evidence="2">Uncharacterized protein</fullName>
    </submittedName>
</protein>
<accession>A0AAN6SJ89</accession>
<dbReference type="AlphaFoldDB" id="A0AAN6SJ89"/>
<evidence type="ECO:0000313" key="2">
    <source>
        <dbReference type="EMBL" id="KAK3955670.1"/>
    </source>
</evidence>
<organism evidence="2 3">
    <name type="scientific">Pseudoneurospora amorphoporcata</name>
    <dbReference type="NCBI Taxonomy" id="241081"/>
    <lineage>
        <taxon>Eukaryota</taxon>
        <taxon>Fungi</taxon>
        <taxon>Dikarya</taxon>
        <taxon>Ascomycota</taxon>
        <taxon>Pezizomycotina</taxon>
        <taxon>Sordariomycetes</taxon>
        <taxon>Sordariomycetidae</taxon>
        <taxon>Sordariales</taxon>
        <taxon>Sordariaceae</taxon>
        <taxon>Pseudoneurospora</taxon>
    </lineage>
</organism>
<evidence type="ECO:0000313" key="3">
    <source>
        <dbReference type="Proteomes" id="UP001303222"/>
    </source>
</evidence>
<name>A0AAN6SJ89_9PEZI</name>
<sequence length="253" mass="28935">MNQDKVPDEARQHKAQLIDAIIAQHPYMTREDLEEDFEMWNFEEYSLLRSSGLLDPLIRAQDGDDDLTRAQRVEDFLKGLRMWGKHCKYSTTLYTLSHIVYRGIRPELSSGVGHEGLTIAELRAQVMQLEHENTTLANELENAQDELANQEVQLERAQDRIEILEEELEGEKEDRREDLAQQANILALIVARVKQMAGAIDFGKEIVKAAGRTDDAARTEGYEMMERALEELNNAVIQLADVVNVPRAEDMEE</sequence>
<proteinExistence type="predicted"/>
<feature type="coiled-coil region" evidence="1">
    <location>
        <begin position="119"/>
        <end position="181"/>
    </location>
</feature>
<keyword evidence="1" id="KW-0175">Coiled coil</keyword>